<keyword evidence="2" id="KW-1185">Reference proteome</keyword>
<protein>
    <submittedName>
        <fullName evidence="1">Uncharacterized protein</fullName>
    </submittedName>
</protein>
<dbReference type="PANTHER" id="PTHR13318">
    <property type="entry name" value="PARTNER OF PAIRED, ISOFORM B-RELATED"/>
    <property type="match status" value="1"/>
</dbReference>
<dbReference type="InterPro" id="IPR006553">
    <property type="entry name" value="Leu-rich_rpt_Cys-con_subtyp"/>
</dbReference>
<proteinExistence type="predicted"/>
<name>A0ABQ9GPE9_9NEOP</name>
<dbReference type="EMBL" id="JARBHB010000010">
    <property type="protein sequence ID" value="KAJ8873877.1"/>
    <property type="molecule type" value="Genomic_DNA"/>
</dbReference>
<organism evidence="1 2">
    <name type="scientific">Dryococelus australis</name>
    <dbReference type="NCBI Taxonomy" id="614101"/>
    <lineage>
        <taxon>Eukaryota</taxon>
        <taxon>Metazoa</taxon>
        <taxon>Ecdysozoa</taxon>
        <taxon>Arthropoda</taxon>
        <taxon>Hexapoda</taxon>
        <taxon>Insecta</taxon>
        <taxon>Pterygota</taxon>
        <taxon>Neoptera</taxon>
        <taxon>Polyneoptera</taxon>
        <taxon>Phasmatodea</taxon>
        <taxon>Verophasmatodea</taxon>
        <taxon>Anareolatae</taxon>
        <taxon>Phasmatidae</taxon>
        <taxon>Eurycanthinae</taxon>
        <taxon>Dryococelus</taxon>
    </lineage>
</organism>
<accession>A0ABQ9GPE9</accession>
<evidence type="ECO:0000313" key="1">
    <source>
        <dbReference type="EMBL" id="KAJ8873877.1"/>
    </source>
</evidence>
<sequence length="674" mass="74673">MSVRLWIVAPSLLASNKAVYASLSRRYFDLVYFCKPLASQRNNTVRLPRVQCKCEIFEMPPHRQPLQLLTLCHSQVANNLVSTCRLLQLVAQDSSAAHALNLAKKKFRPLYFYSLPGPIRSQLIEEVSQKLSAPARDGSAAGAGPAPLYLLALLLGTDVKKLRVELCCYYGCSHQAALLKFLTVEGSGLETLELARSALLRLDKRLLQNALVSATSLRHLILRNIASDAVLQVVGTACPNLVALDVSNSRQVTDTGMRYLLLQVELRDKASPTTSLIPEANCMSIQTLGLNVATTNTGNCTGRGWGRLRTLLKLFPWLRLNRDGEGKIKDRSFLLEYCERRNSLCGTLRTLNIANTGVTSAGVLLALHHIPEIQSLGEYGHMGRALEILDRAWAASENSVECPSPHTFSLTCARSQRTTNRRIELLASACPALEKLTIFEPQHSPSALQQFPTTLTVLHLLNVPSDSNWINSLYSYLSSPHGHNLQDLTLRFTPLDKFASLDLSQILFSCPNLHTLIEDGADVDWKHRPLHIPSNRLLSLSHVQIGRTVTAQALSELLKRAPALRIAHFYSCPDLTDEHMINLATATCPYGQENTQLSTTLECFYIYEAPHVTAHAVGSLLATCDQLTKIGNLGNWGLDCDGIRWIHNTVIDNNFNLEINMGSHWYCSPCFPVT</sequence>
<dbReference type="SUPFAM" id="SSF52047">
    <property type="entry name" value="RNI-like"/>
    <property type="match status" value="1"/>
</dbReference>
<dbReference type="Gene3D" id="3.80.10.10">
    <property type="entry name" value="Ribonuclease Inhibitor"/>
    <property type="match status" value="2"/>
</dbReference>
<comment type="caution">
    <text evidence="1">The sequence shown here is derived from an EMBL/GenBank/DDBJ whole genome shotgun (WGS) entry which is preliminary data.</text>
</comment>
<dbReference type="Proteomes" id="UP001159363">
    <property type="component" value="Chromosome 9"/>
</dbReference>
<gene>
    <name evidence="1" type="ORF">PR048_024713</name>
</gene>
<reference evidence="1 2" key="1">
    <citation type="submission" date="2023-02" db="EMBL/GenBank/DDBJ databases">
        <title>LHISI_Scaffold_Assembly.</title>
        <authorList>
            <person name="Stuart O.P."/>
            <person name="Cleave R."/>
            <person name="Magrath M.J.L."/>
            <person name="Mikheyev A.S."/>
        </authorList>
    </citation>
    <scope>NUCLEOTIDE SEQUENCE [LARGE SCALE GENOMIC DNA]</scope>
    <source>
        <strain evidence="1">Daus_M_001</strain>
        <tissue evidence="1">Leg muscle</tissue>
    </source>
</reference>
<dbReference type="PANTHER" id="PTHR13318:SF190">
    <property type="entry name" value="PARTNER OF PAIRED, ISOFORM B"/>
    <property type="match status" value="1"/>
</dbReference>
<evidence type="ECO:0000313" key="2">
    <source>
        <dbReference type="Proteomes" id="UP001159363"/>
    </source>
</evidence>
<dbReference type="SMART" id="SM00367">
    <property type="entry name" value="LRR_CC"/>
    <property type="match status" value="2"/>
</dbReference>
<dbReference type="InterPro" id="IPR032675">
    <property type="entry name" value="LRR_dom_sf"/>
</dbReference>